<dbReference type="EMBL" id="CP036282">
    <property type="protein sequence ID" value="QDL53811.1"/>
    <property type="molecule type" value="Genomic_DNA"/>
</dbReference>
<evidence type="ECO:0000256" key="1">
    <source>
        <dbReference type="ARBA" id="ARBA00009437"/>
    </source>
</evidence>
<dbReference type="SUPFAM" id="SSF53850">
    <property type="entry name" value="Periplasmic binding protein-like II"/>
    <property type="match status" value="1"/>
</dbReference>
<dbReference type="GO" id="GO:0043565">
    <property type="term" value="F:sequence-specific DNA binding"/>
    <property type="evidence" value="ECO:0007669"/>
    <property type="project" value="TreeGrafter"/>
</dbReference>
<keyword evidence="7" id="KW-1185">Reference proteome</keyword>
<evidence type="ECO:0000256" key="3">
    <source>
        <dbReference type="ARBA" id="ARBA00023125"/>
    </source>
</evidence>
<reference evidence="7" key="2">
    <citation type="journal article" date="2020" name="Int. J. Syst. Evol. Microbiol.">
        <title>Genomic insights into a novel species Rhodoferax aquaticus sp. nov., isolated from freshwater.</title>
        <authorList>
            <person name="Li T."/>
            <person name="Zhuo Y."/>
            <person name="Jin C.Z."/>
            <person name="Wu X."/>
            <person name="Ko S.R."/>
            <person name="Jin F.J."/>
            <person name="Ahn C.Y."/>
            <person name="Oh H.M."/>
            <person name="Lee H.G."/>
            <person name="Jin L."/>
        </authorList>
    </citation>
    <scope>NUCLEOTIDE SEQUENCE [LARGE SCALE GENOMIC DNA]</scope>
    <source>
        <strain evidence="7">Gr-4</strain>
    </source>
</reference>
<sequence>MTHSSLQKLPPIDSLLAGLMAHKTGSFSAAALELGVTHAAISRRVDVLENWAGQKIFQRQARGVLVNEVGQRILARIEHALAQLDSLAGSAERQTSVPEVRISVTPSFARYWLIPRLVHIEDTPARLRMQVQTDWRHADLVNGETDLVVRYGLGNWGIGVEQKMFNETLCPVVSARLLTSGIAGNAQAVAKLPLLHVADSAGWRAWAKRYVPRWRQKEADRSFSDYGQCLEAAQHGLGVALWNRAMHGPQSLGEGLVVLEGFDVPNPLAHYLIRRHAPLDAPPNVAAQRLLALCAEGA</sequence>
<name>A0A515EMD5_9BURK</name>
<dbReference type="PANTHER" id="PTHR30537">
    <property type="entry name" value="HTH-TYPE TRANSCRIPTIONAL REGULATOR"/>
    <property type="match status" value="1"/>
</dbReference>
<feature type="domain" description="HTH lysR-type" evidence="5">
    <location>
        <begin position="21"/>
        <end position="67"/>
    </location>
</feature>
<dbReference type="PROSITE" id="PS50931">
    <property type="entry name" value="HTH_LYSR"/>
    <property type="match status" value="1"/>
</dbReference>
<dbReference type="KEGG" id="rhg:EXZ61_06295"/>
<dbReference type="InterPro" id="IPR005119">
    <property type="entry name" value="LysR_subst-bd"/>
</dbReference>
<dbReference type="InterPro" id="IPR036388">
    <property type="entry name" value="WH-like_DNA-bd_sf"/>
</dbReference>
<keyword evidence="2" id="KW-0805">Transcription regulation</keyword>
<dbReference type="PANTHER" id="PTHR30537:SF79">
    <property type="entry name" value="TRANSCRIPTIONAL REGULATOR-RELATED"/>
    <property type="match status" value="1"/>
</dbReference>
<organism evidence="6 7">
    <name type="scientific">Rhodoferax aquaticus</name>
    <dbReference type="NCBI Taxonomy" id="2527691"/>
    <lineage>
        <taxon>Bacteria</taxon>
        <taxon>Pseudomonadati</taxon>
        <taxon>Pseudomonadota</taxon>
        <taxon>Betaproteobacteria</taxon>
        <taxon>Burkholderiales</taxon>
        <taxon>Comamonadaceae</taxon>
        <taxon>Rhodoferax</taxon>
    </lineage>
</organism>
<dbReference type="InterPro" id="IPR036390">
    <property type="entry name" value="WH_DNA-bd_sf"/>
</dbReference>
<dbReference type="Pfam" id="PF00126">
    <property type="entry name" value="HTH_1"/>
    <property type="match status" value="1"/>
</dbReference>
<dbReference type="InterPro" id="IPR000847">
    <property type="entry name" value="LysR_HTH_N"/>
</dbReference>
<evidence type="ECO:0000313" key="7">
    <source>
        <dbReference type="Proteomes" id="UP000317365"/>
    </source>
</evidence>
<dbReference type="GO" id="GO:0003700">
    <property type="term" value="F:DNA-binding transcription factor activity"/>
    <property type="evidence" value="ECO:0007669"/>
    <property type="project" value="InterPro"/>
</dbReference>
<reference evidence="7" key="1">
    <citation type="submission" date="2019-02" db="EMBL/GenBank/DDBJ databases">
        <title>Complete genome sequence of Rhodoferax sp. Gr-4.</title>
        <authorList>
            <person name="Jin L."/>
        </authorList>
    </citation>
    <scope>NUCLEOTIDE SEQUENCE [LARGE SCALE GENOMIC DNA]</scope>
    <source>
        <strain evidence="7">Gr-4</strain>
    </source>
</reference>
<dbReference type="GO" id="GO:0006351">
    <property type="term" value="P:DNA-templated transcription"/>
    <property type="evidence" value="ECO:0007669"/>
    <property type="project" value="TreeGrafter"/>
</dbReference>
<gene>
    <name evidence="6" type="ORF">EXZ61_06295</name>
</gene>
<dbReference type="SUPFAM" id="SSF46785">
    <property type="entry name" value="Winged helix' DNA-binding domain"/>
    <property type="match status" value="1"/>
</dbReference>
<evidence type="ECO:0000259" key="5">
    <source>
        <dbReference type="PROSITE" id="PS50931"/>
    </source>
</evidence>
<dbReference type="InterPro" id="IPR058163">
    <property type="entry name" value="LysR-type_TF_proteobact-type"/>
</dbReference>
<dbReference type="AlphaFoldDB" id="A0A515EMD5"/>
<protein>
    <submittedName>
        <fullName evidence="6">LysR family transcriptional regulator</fullName>
    </submittedName>
</protein>
<dbReference type="Pfam" id="PF03466">
    <property type="entry name" value="LysR_substrate"/>
    <property type="match status" value="1"/>
</dbReference>
<evidence type="ECO:0000313" key="6">
    <source>
        <dbReference type="EMBL" id="QDL53811.1"/>
    </source>
</evidence>
<evidence type="ECO:0000256" key="2">
    <source>
        <dbReference type="ARBA" id="ARBA00023015"/>
    </source>
</evidence>
<evidence type="ECO:0000256" key="4">
    <source>
        <dbReference type="ARBA" id="ARBA00023163"/>
    </source>
</evidence>
<dbReference type="Gene3D" id="3.40.190.10">
    <property type="entry name" value="Periplasmic binding protein-like II"/>
    <property type="match status" value="2"/>
</dbReference>
<keyword evidence="4" id="KW-0804">Transcription</keyword>
<proteinExistence type="inferred from homology"/>
<dbReference type="Proteomes" id="UP000317365">
    <property type="component" value="Chromosome"/>
</dbReference>
<comment type="similarity">
    <text evidence="1">Belongs to the LysR transcriptional regulatory family.</text>
</comment>
<accession>A0A515EMD5</accession>
<dbReference type="Gene3D" id="1.10.10.10">
    <property type="entry name" value="Winged helix-like DNA-binding domain superfamily/Winged helix DNA-binding domain"/>
    <property type="match status" value="1"/>
</dbReference>
<keyword evidence="3" id="KW-0238">DNA-binding</keyword>